<evidence type="ECO:0000259" key="1">
    <source>
        <dbReference type="Pfam" id="PF01935"/>
    </source>
</evidence>
<dbReference type="InterPro" id="IPR002789">
    <property type="entry name" value="HerA_central"/>
</dbReference>
<evidence type="ECO:0000313" key="3">
    <source>
        <dbReference type="Proteomes" id="UP000051936"/>
    </source>
</evidence>
<name>A0A0R3DN38_9BRAD</name>
<dbReference type="InterPro" id="IPR051162">
    <property type="entry name" value="T4SS_component"/>
</dbReference>
<dbReference type="RefSeq" id="WP_057750374.1">
    <property type="nucleotide sequence ID" value="NZ_LJYG01000090.1"/>
</dbReference>
<reference evidence="2 3" key="1">
    <citation type="submission" date="2015-09" db="EMBL/GenBank/DDBJ databases">
        <title>Draft Genome Sequence of Bradyrhizobium manausense Strain BR 3351T, a Novel Symbiotic Nitrogen-Fixing Alphaproteobacterium Isolated from Brazilian Amazon Rain Forest.</title>
        <authorList>
            <person name="De Araujo J.L."/>
            <person name="Zilli J.E."/>
        </authorList>
    </citation>
    <scope>NUCLEOTIDE SEQUENCE [LARGE SCALE GENOMIC DNA]</scope>
    <source>
        <strain evidence="2 3">BR3351</strain>
    </source>
</reference>
<keyword evidence="3" id="KW-1185">Reference proteome</keyword>
<gene>
    <name evidence="2" type="ORF">AOQ71_21150</name>
</gene>
<dbReference type="PANTHER" id="PTHR30121:SF11">
    <property type="entry name" value="AAA+ ATPASE DOMAIN-CONTAINING PROTEIN"/>
    <property type="match status" value="1"/>
</dbReference>
<dbReference type="InterPro" id="IPR027417">
    <property type="entry name" value="P-loop_NTPase"/>
</dbReference>
<sequence>MTAIGFHKAKLSPIHLSADARRRHLYVIGQTGVGKSTLLESMALDDIRAGRGICFIDPHGQSAERIANNIPESRTQDTAYIDYDPEHPFGLNILRTADPRNKSLTVEHIVSMFWNIWPENMGPNLEDVLRNSLYLLLDNEHTSLNDTLRLLTDSDYRARLLRNCTNRVVKHFWQEEFEAKADKQKAEEIRSTTNKLRAFLSNPHLANILAGPSTLNISHLMNEGKILILNLSKGRWGEKPAKLLGCLFIIAIAQAAEARADIPEDKRRDFYLYVDEMQNFQNDGFNAILSEARKMRLSLILANQFYAQLPPALQAAISGNVGTLVAFRVGADDSDLIGKILRHGNPGNLQDTANFEAWVRTLADGTPTGPFPIATYPPDRASLGRFNAVRKRTIAVHSRKVGTPHVQPS</sequence>
<dbReference type="STRING" id="989370.AOQ71_21150"/>
<evidence type="ECO:0000313" key="2">
    <source>
        <dbReference type="EMBL" id="KRQ09140.1"/>
    </source>
</evidence>
<dbReference type="PANTHER" id="PTHR30121">
    <property type="entry name" value="UNCHARACTERIZED PROTEIN YJGR-RELATED"/>
    <property type="match status" value="1"/>
</dbReference>
<dbReference type="Pfam" id="PF01935">
    <property type="entry name" value="DUF87"/>
    <property type="match status" value="1"/>
</dbReference>
<dbReference type="Gene3D" id="3.40.50.300">
    <property type="entry name" value="P-loop containing nucleotide triphosphate hydrolases"/>
    <property type="match status" value="2"/>
</dbReference>
<dbReference type="EMBL" id="LJYG01000090">
    <property type="protein sequence ID" value="KRQ09140.1"/>
    <property type="molecule type" value="Genomic_DNA"/>
</dbReference>
<dbReference type="AlphaFoldDB" id="A0A0R3DN38"/>
<protein>
    <recommendedName>
        <fullName evidence="1">Helicase HerA central domain-containing protein</fullName>
    </recommendedName>
</protein>
<proteinExistence type="predicted"/>
<dbReference type="SUPFAM" id="SSF52540">
    <property type="entry name" value="P-loop containing nucleoside triphosphate hydrolases"/>
    <property type="match status" value="1"/>
</dbReference>
<accession>A0A0R3DN38</accession>
<dbReference type="Proteomes" id="UP000051936">
    <property type="component" value="Unassembled WGS sequence"/>
</dbReference>
<feature type="domain" description="Helicase HerA central" evidence="1">
    <location>
        <begin position="5"/>
        <end position="233"/>
    </location>
</feature>
<comment type="caution">
    <text evidence="2">The sequence shown here is derived from an EMBL/GenBank/DDBJ whole genome shotgun (WGS) entry which is preliminary data.</text>
</comment>
<dbReference type="OrthoDB" id="9806951at2"/>
<organism evidence="2 3">
    <name type="scientific">Bradyrhizobium manausense</name>
    <dbReference type="NCBI Taxonomy" id="989370"/>
    <lineage>
        <taxon>Bacteria</taxon>
        <taxon>Pseudomonadati</taxon>
        <taxon>Pseudomonadota</taxon>
        <taxon>Alphaproteobacteria</taxon>
        <taxon>Hyphomicrobiales</taxon>
        <taxon>Nitrobacteraceae</taxon>
        <taxon>Bradyrhizobium</taxon>
    </lineage>
</organism>